<proteinExistence type="predicted"/>
<dbReference type="SMART" id="SM00767">
    <property type="entry name" value="DCD"/>
    <property type="match status" value="1"/>
</dbReference>
<evidence type="ECO:0000259" key="1">
    <source>
        <dbReference type="PROSITE" id="PS51222"/>
    </source>
</evidence>
<dbReference type="InterPro" id="IPR044832">
    <property type="entry name" value="NRP-like"/>
</dbReference>
<dbReference type="EMBL" id="GBEZ01004725">
    <property type="protein sequence ID" value="JAC80517.1"/>
    <property type="molecule type" value="Transcribed_RNA"/>
</dbReference>
<accession>A0A061S5R2</accession>
<dbReference type="PROSITE" id="PS51222">
    <property type="entry name" value="DCD"/>
    <property type="match status" value="1"/>
</dbReference>
<dbReference type="AlphaFoldDB" id="A0A061S5R2"/>
<protein>
    <submittedName>
        <fullName evidence="2">Beta-kelch repeat type development cell death kelch kelch-type beta</fullName>
    </submittedName>
</protein>
<dbReference type="PANTHER" id="PTHR46034">
    <property type="match status" value="1"/>
</dbReference>
<reference evidence="2" key="1">
    <citation type="submission" date="2014-05" db="EMBL/GenBank/DDBJ databases">
        <title>The transcriptome of the halophilic microalga Tetraselmis sp. GSL018 isolated from the Great Salt Lake, Utah.</title>
        <authorList>
            <person name="Jinkerson R.E."/>
            <person name="D'Adamo S."/>
            <person name="Posewitz M.C."/>
        </authorList>
    </citation>
    <scope>NUCLEOTIDE SEQUENCE</scope>
    <source>
        <strain evidence="2">GSL018</strain>
    </source>
</reference>
<organism evidence="2">
    <name type="scientific">Tetraselmis sp. GSL018</name>
    <dbReference type="NCBI Taxonomy" id="582737"/>
    <lineage>
        <taxon>Eukaryota</taxon>
        <taxon>Viridiplantae</taxon>
        <taxon>Chlorophyta</taxon>
        <taxon>core chlorophytes</taxon>
        <taxon>Chlorodendrophyceae</taxon>
        <taxon>Chlorodendrales</taxon>
        <taxon>Chlorodendraceae</taxon>
        <taxon>Tetraselmis</taxon>
    </lineage>
</organism>
<feature type="domain" description="DCD" evidence="1">
    <location>
        <begin position="28"/>
        <end position="160"/>
    </location>
</feature>
<evidence type="ECO:0000313" key="2">
    <source>
        <dbReference type="EMBL" id="JAC80517.1"/>
    </source>
</evidence>
<dbReference type="Pfam" id="PF10539">
    <property type="entry name" value="Dev_Cell_Death"/>
    <property type="match status" value="1"/>
</dbReference>
<sequence length="233" mass="25359">MEPSPRKRKSYSQLLNTGFAFKQRNLGIELGGVIFGCTDSTIEECLRSGIFGLPEHHFCYVKNITTGMPIFLFNYSTRKLHGIFEAVGPGKMDINPHGWTTGFKDTIFPAQVQVTRQVYAEPLPEEVWRPILKPNFYSAKKFNFELEAWQAEELCGLFLQVATLDTGEPVPAGGACFAGGLAVPEVEPPAAVAEAEAAELLESLPLVPMCWCMHHHLQRGGGADAGPAPPGGG</sequence>
<name>A0A061S5R2_9CHLO</name>
<gene>
    <name evidence="2" type="ORF">TSPGSL018_10083</name>
</gene>
<dbReference type="PANTHER" id="PTHR46034:SF7">
    <property type="entry name" value="INFLUENZA VIRUS NS1A-BINDING PROTEIN"/>
    <property type="match status" value="1"/>
</dbReference>
<dbReference type="InterPro" id="IPR013989">
    <property type="entry name" value="Dev_and_cell_death_domain"/>
</dbReference>
<dbReference type="GO" id="GO:0034976">
    <property type="term" value="P:response to endoplasmic reticulum stress"/>
    <property type="evidence" value="ECO:0007669"/>
    <property type="project" value="InterPro"/>
</dbReference>